<dbReference type="PANTHER" id="PTHR34606:SF15">
    <property type="entry name" value="BON DOMAIN-CONTAINING PROTEIN"/>
    <property type="match status" value="1"/>
</dbReference>
<comment type="caution">
    <text evidence="2">The sequence shown here is derived from an EMBL/GenBank/DDBJ whole genome shotgun (WGS) entry which is preliminary data.</text>
</comment>
<reference evidence="3" key="1">
    <citation type="submission" date="2020-06" db="EMBL/GenBank/DDBJ databases">
        <title>Draft genomic sequecing of Geomonas sp. Red745.</title>
        <authorList>
            <person name="Itoh H."/>
            <person name="Xu Z.X."/>
            <person name="Ushijima N."/>
            <person name="Masuda Y."/>
            <person name="Shiratori Y."/>
            <person name="Senoo K."/>
        </authorList>
    </citation>
    <scope>NUCLEOTIDE SEQUENCE [LARGE SCALE GENOMIC DNA]</scope>
    <source>
        <strain evidence="3">Red745</strain>
    </source>
</reference>
<evidence type="ECO:0000313" key="3">
    <source>
        <dbReference type="Proteomes" id="UP000587586"/>
    </source>
</evidence>
<organism evidence="2 3">
    <name type="scientific">Geomonas limicola</name>
    <dbReference type="NCBI Taxonomy" id="2740186"/>
    <lineage>
        <taxon>Bacteria</taxon>
        <taxon>Pseudomonadati</taxon>
        <taxon>Thermodesulfobacteriota</taxon>
        <taxon>Desulfuromonadia</taxon>
        <taxon>Geobacterales</taxon>
        <taxon>Geobacteraceae</taxon>
        <taxon>Geomonas</taxon>
    </lineage>
</organism>
<keyword evidence="3" id="KW-1185">Reference proteome</keyword>
<dbReference type="EMBL" id="BLXZ01000012">
    <property type="protein sequence ID" value="GFO70772.1"/>
    <property type="molecule type" value="Genomic_DNA"/>
</dbReference>
<dbReference type="AlphaFoldDB" id="A0A6V8NDR4"/>
<dbReference type="PROSITE" id="PS50914">
    <property type="entry name" value="BON"/>
    <property type="match status" value="3"/>
</dbReference>
<name>A0A6V8NDR4_9BACT</name>
<dbReference type="Proteomes" id="UP000587586">
    <property type="component" value="Unassembled WGS sequence"/>
</dbReference>
<feature type="domain" description="BON" evidence="1">
    <location>
        <begin position="97"/>
        <end position="166"/>
    </location>
</feature>
<feature type="domain" description="BON" evidence="1">
    <location>
        <begin position="170"/>
        <end position="238"/>
    </location>
</feature>
<proteinExistence type="predicted"/>
<dbReference type="PANTHER" id="PTHR34606">
    <property type="entry name" value="BON DOMAIN-CONTAINING PROTEIN"/>
    <property type="match status" value="1"/>
</dbReference>
<sequence>MIRSEEVIGAVLAAFEREPRVNLHKSPIDLRFEDGVLTLSGEVDGIAAKKLALELAAAPRPVSGVVDRLRVAPAERMEDGAIRDHVCDALLSEPVFEEFSIQVVIKQDLEPVRSLMSRYEIQVEVNDGVVILNGIVESISHKRMAGVLAWWVPGSRDVVNGLELAHSEDNDEEVVDSLRLVLEKDPMVNASQLRLSCRNLVVTLDGAVSTESAKSTAEADAWYLFGVNGVVNRIVVLG</sequence>
<dbReference type="Pfam" id="PF04972">
    <property type="entry name" value="BON"/>
    <property type="match status" value="3"/>
</dbReference>
<evidence type="ECO:0000259" key="1">
    <source>
        <dbReference type="PROSITE" id="PS50914"/>
    </source>
</evidence>
<dbReference type="Gene3D" id="3.30.1340.30">
    <property type="match status" value="3"/>
</dbReference>
<feature type="domain" description="BON" evidence="1">
    <location>
        <begin position="3"/>
        <end position="73"/>
    </location>
</feature>
<accession>A0A6V8NDR4</accession>
<dbReference type="RefSeq" id="WP_183363380.1">
    <property type="nucleotide sequence ID" value="NZ_BLXZ01000012.1"/>
</dbReference>
<evidence type="ECO:0000313" key="2">
    <source>
        <dbReference type="EMBL" id="GFO70772.1"/>
    </source>
</evidence>
<protein>
    <recommendedName>
        <fullName evidence="1">BON domain-containing protein</fullName>
    </recommendedName>
</protein>
<dbReference type="InterPro" id="IPR051686">
    <property type="entry name" value="Lipoprotein_DolP"/>
</dbReference>
<dbReference type="InterPro" id="IPR007055">
    <property type="entry name" value="BON_dom"/>
</dbReference>
<gene>
    <name evidence="2" type="ORF">GMLC_43510</name>
</gene>